<dbReference type="EMBL" id="BSYO01000020">
    <property type="protein sequence ID" value="GMH19130.1"/>
    <property type="molecule type" value="Genomic_DNA"/>
</dbReference>
<proteinExistence type="predicted"/>
<reference evidence="2" key="1">
    <citation type="submission" date="2023-05" db="EMBL/GenBank/DDBJ databases">
        <title>Nepenthes gracilis genome sequencing.</title>
        <authorList>
            <person name="Fukushima K."/>
        </authorList>
    </citation>
    <scope>NUCLEOTIDE SEQUENCE</scope>
    <source>
        <strain evidence="2">SING2019-196</strain>
    </source>
</reference>
<dbReference type="AlphaFoldDB" id="A0AAD3SWA4"/>
<dbReference type="Proteomes" id="UP001279734">
    <property type="component" value="Unassembled WGS sequence"/>
</dbReference>
<accession>A0AAD3SWA4</accession>
<name>A0AAD3SWA4_NEPGR</name>
<evidence type="ECO:0000313" key="3">
    <source>
        <dbReference type="Proteomes" id="UP001279734"/>
    </source>
</evidence>
<keyword evidence="1" id="KW-1133">Transmembrane helix</keyword>
<comment type="caution">
    <text evidence="2">The sequence shown here is derived from an EMBL/GenBank/DDBJ whole genome shotgun (WGS) entry which is preliminary data.</text>
</comment>
<keyword evidence="1" id="KW-0812">Transmembrane</keyword>
<keyword evidence="3" id="KW-1185">Reference proteome</keyword>
<keyword evidence="1" id="KW-0472">Membrane</keyword>
<evidence type="ECO:0000313" key="2">
    <source>
        <dbReference type="EMBL" id="GMH19130.1"/>
    </source>
</evidence>
<sequence length="226" mass="24658">MQDATRRRSIQLTKAPWGGSRLYHHVGKKKSIRSSVRLLEKSFLGWFCGMKDPPYALDDAYGNEFPLSFFARLLFAFIGCLFLGLKDHLRGSLSAMPACQVGAINLGFHWSGSRPLDPAAAKCCIPIFARVSGAAVRGLSESCLAVELPLLQNCNSVLLSYLEIVATKADLDRIYYNQLGLVWCSCYVASVVGCCDWLLVSCCNAGLGEEGSDYVDANTASVSLLR</sequence>
<evidence type="ECO:0000256" key="1">
    <source>
        <dbReference type="SAM" id="Phobius"/>
    </source>
</evidence>
<gene>
    <name evidence="2" type="ORF">Nepgr_020971</name>
</gene>
<protein>
    <submittedName>
        <fullName evidence="2">Uncharacterized protein</fullName>
    </submittedName>
</protein>
<organism evidence="2 3">
    <name type="scientific">Nepenthes gracilis</name>
    <name type="common">Slender pitcher plant</name>
    <dbReference type="NCBI Taxonomy" id="150966"/>
    <lineage>
        <taxon>Eukaryota</taxon>
        <taxon>Viridiplantae</taxon>
        <taxon>Streptophyta</taxon>
        <taxon>Embryophyta</taxon>
        <taxon>Tracheophyta</taxon>
        <taxon>Spermatophyta</taxon>
        <taxon>Magnoliopsida</taxon>
        <taxon>eudicotyledons</taxon>
        <taxon>Gunneridae</taxon>
        <taxon>Pentapetalae</taxon>
        <taxon>Caryophyllales</taxon>
        <taxon>Nepenthaceae</taxon>
        <taxon>Nepenthes</taxon>
    </lineage>
</organism>
<feature type="transmembrane region" description="Helical" evidence="1">
    <location>
        <begin position="65"/>
        <end position="85"/>
    </location>
</feature>